<dbReference type="Proteomes" id="UP000887574">
    <property type="component" value="Unplaced"/>
</dbReference>
<reference evidence="2" key="1">
    <citation type="submission" date="2022-11" db="UniProtKB">
        <authorList>
            <consortium name="WormBaseParasite"/>
        </authorList>
    </citation>
    <scope>IDENTIFICATION</scope>
</reference>
<dbReference type="AlphaFoldDB" id="A0A915DT72"/>
<proteinExistence type="predicted"/>
<protein>
    <submittedName>
        <fullName evidence="2">Uncharacterized protein</fullName>
    </submittedName>
</protein>
<evidence type="ECO:0000313" key="2">
    <source>
        <dbReference type="WBParaSite" id="jg22906"/>
    </source>
</evidence>
<name>A0A915DT72_9BILA</name>
<keyword evidence="1" id="KW-1185">Reference proteome</keyword>
<accession>A0A915DT72</accession>
<sequence>MGHHVENVFTFPTNQRQLVESGLGRRRLALSIWFSMAWVSVASAKASSSLSMSVGSLIGGTLWWDAQCATPVAAMPGIDEAHDAGQEQAYGL</sequence>
<evidence type="ECO:0000313" key="1">
    <source>
        <dbReference type="Proteomes" id="UP000887574"/>
    </source>
</evidence>
<dbReference type="WBParaSite" id="jg22906">
    <property type="protein sequence ID" value="jg22906"/>
    <property type="gene ID" value="jg22906"/>
</dbReference>
<organism evidence="1 2">
    <name type="scientific">Ditylenchus dipsaci</name>
    <dbReference type="NCBI Taxonomy" id="166011"/>
    <lineage>
        <taxon>Eukaryota</taxon>
        <taxon>Metazoa</taxon>
        <taxon>Ecdysozoa</taxon>
        <taxon>Nematoda</taxon>
        <taxon>Chromadorea</taxon>
        <taxon>Rhabditida</taxon>
        <taxon>Tylenchina</taxon>
        <taxon>Tylenchomorpha</taxon>
        <taxon>Sphaerularioidea</taxon>
        <taxon>Anguinidae</taxon>
        <taxon>Anguininae</taxon>
        <taxon>Ditylenchus</taxon>
    </lineage>
</organism>